<dbReference type="OrthoDB" id="438556at2759"/>
<comment type="caution">
    <text evidence="1">The sequence shown here is derived from an EMBL/GenBank/DDBJ whole genome shotgun (WGS) entry which is preliminary data.</text>
</comment>
<name>A0A1Q9CXT0_SYMMI</name>
<evidence type="ECO:0000313" key="2">
    <source>
        <dbReference type="Proteomes" id="UP000186817"/>
    </source>
</evidence>
<evidence type="ECO:0000313" key="1">
    <source>
        <dbReference type="EMBL" id="OLP87721.1"/>
    </source>
</evidence>
<proteinExistence type="predicted"/>
<sequence length="395" mass="43069">MALAPDVTEELGRLAWWRKRSVANLEAAHRGGATGLDRLLQVLGAKSRRVLDSLKALGLKARCDGKVYYDSKLELKRLVKVAVQGSSVPVKNWTYGASPRDLPPEVKRAAYDEAELPSYQDVEVAPSTAPLRTSALVMRAAGRSPQLVQSSRSYNWPVQATAAAAAAADATPTACSKRVADLVSCTSLQNGKLAPLMVVLWKYTMQRVRCEMQSGVLLELRVGTRMLFFQLKCFICDEVALKQPLETKGATGTTYNLRPLLSERAGQPLLLQQPASWQQSPCGWCATVLDAELEALLFGGMTFDWMLLFVTAIVGIQCGLTSGLLHGAGWHTDRVNSFLNTFRLPARVQKGGFQDVLSKRGTVAEPVRRSASELLTLAALSPVLRGQASASTRWR</sequence>
<reference evidence="1 2" key="1">
    <citation type="submission" date="2016-02" db="EMBL/GenBank/DDBJ databases">
        <title>Genome analysis of coral dinoflagellate symbionts highlights evolutionary adaptations to a symbiotic lifestyle.</title>
        <authorList>
            <person name="Aranda M."/>
            <person name="Li Y."/>
            <person name="Liew Y.J."/>
            <person name="Baumgarten S."/>
            <person name="Simakov O."/>
            <person name="Wilson M."/>
            <person name="Piel J."/>
            <person name="Ashoor H."/>
            <person name="Bougouffa S."/>
            <person name="Bajic V.B."/>
            <person name="Ryu T."/>
            <person name="Ravasi T."/>
            <person name="Bayer T."/>
            <person name="Micklem G."/>
            <person name="Kim H."/>
            <person name="Bhak J."/>
            <person name="Lajeunesse T.C."/>
            <person name="Voolstra C.R."/>
        </authorList>
    </citation>
    <scope>NUCLEOTIDE SEQUENCE [LARGE SCALE GENOMIC DNA]</scope>
    <source>
        <strain evidence="1 2">CCMP2467</strain>
    </source>
</reference>
<organism evidence="1 2">
    <name type="scientific">Symbiodinium microadriaticum</name>
    <name type="common">Dinoflagellate</name>
    <name type="synonym">Zooxanthella microadriatica</name>
    <dbReference type="NCBI Taxonomy" id="2951"/>
    <lineage>
        <taxon>Eukaryota</taxon>
        <taxon>Sar</taxon>
        <taxon>Alveolata</taxon>
        <taxon>Dinophyceae</taxon>
        <taxon>Suessiales</taxon>
        <taxon>Symbiodiniaceae</taxon>
        <taxon>Symbiodinium</taxon>
    </lineage>
</organism>
<accession>A0A1Q9CXT0</accession>
<dbReference type="EMBL" id="LSRX01000845">
    <property type="protein sequence ID" value="OLP87721.1"/>
    <property type="molecule type" value="Genomic_DNA"/>
</dbReference>
<keyword evidence="2" id="KW-1185">Reference proteome</keyword>
<protein>
    <submittedName>
        <fullName evidence="1">Uncharacterized protein</fullName>
    </submittedName>
</protein>
<gene>
    <name evidence="1" type="ORF">AK812_SmicGene31028</name>
</gene>
<dbReference type="AlphaFoldDB" id="A0A1Q9CXT0"/>
<dbReference type="Proteomes" id="UP000186817">
    <property type="component" value="Unassembled WGS sequence"/>
</dbReference>